<dbReference type="EMBL" id="JACHFZ010000005">
    <property type="protein sequence ID" value="MBB5292849.1"/>
    <property type="molecule type" value="Genomic_DNA"/>
</dbReference>
<proteinExistence type="inferred from homology"/>
<dbReference type="PRINTS" id="PR00377">
    <property type="entry name" value="IMPHPHTASES"/>
</dbReference>
<dbReference type="AlphaFoldDB" id="A0A7W8HZL4"/>
<comment type="cofactor">
    <cofactor evidence="5">
        <name>Mg(2+)</name>
        <dbReference type="ChEBI" id="CHEBI:18420"/>
    </cofactor>
</comment>
<dbReference type="GO" id="GO:0006020">
    <property type="term" value="P:inositol metabolic process"/>
    <property type="evidence" value="ECO:0007669"/>
    <property type="project" value="TreeGrafter"/>
</dbReference>
<feature type="binding site" evidence="5">
    <location>
        <position position="72"/>
    </location>
    <ligand>
        <name>Mg(2+)</name>
        <dbReference type="ChEBI" id="CHEBI:18420"/>
        <label>1</label>
        <note>catalytic</note>
    </ligand>
</feature>
<sequence length="269" mass="28495">MSEANQDLGADLALIQDAAVAAGELALSEREAGLKIWSKPGGSPVTSADMAVDRLLHAALIGARPDYGWLSEETADGAGRLTRRRIFVVDPIDGTVAYMKGKPWWCIPIAVVEDGRPVAAVIHAPALGETFTAVLGGGAFLNGRPITASDTADLDDASVLADARLMEGPHWPEPWPAMRYEKRNAIAYRMALVAAGAFDAAIALTPKWDWDVCAGALIVEEAGGRVSDHHGGAWRFNQPDPRQGSLVCSAAALHPLIVRRTAPIPLAAR</sequence>
<dbReference type="PANTHER" id="PTHR20854:SF4">
    <property type="entry name" value="INOSITOL-1-MONOPHOSPHATASE-RELATED"/>
    <property type="match status" value="1"/>
</dbReference>
<dbReference type="GO" id="GO:0046854">
    <property type="term" value="P:phosphatidylinositol phosphate biosynthetic process"/>
    <property type="evidence" value="ECO:0007669"/>
    <property type="project" value="InterPro"/>
</dbReference>
<dbReference type="Gene3D" id="3.40.190.80">
    <property type="match status" value="1"/>
</dbReference>
<comment type="similarity">
    <text evidence="1">Belongs to the inositol monophosphatase superfamily.</text>
</comment>
<keyword evidence="3 6" id="KW-0378">Hydrolase</keyword>
<dbReference type="CDD" id="cd01638">
    <property type="entry name" value="CysQ"/>
    <property type="match status" value="1"/>
</dbReference>
<evidence type="ECO:0000313" key="6">
    <source>
        <dbReference type="EMBL" id="MBB5292849.1"/>
    </source>
</evidence>
<feature type="binding site" evidence="5">
    <location>
        <position position="90"/>
    </location>
    <ligand>
        <name>Mg(2+)</name>
        <dbReference type="ChEBI" id="CHEBI:18420"/>
        <label>2</label>
    </ligand>
</feature>
<reference evidence="6 7" key="1">
    <citation type="submission" date="2020-08" db="EMBL/GenBank/DDBJ databases">
        <title>Genomic Encyclopedia of Type Strains, Phase IV (KMG-IV): sequencing the most valuable type-strain genomes for metagenomic binning, comparative biology and taxonomic classification.</title>
        <authorList>
            <person name="Goeker M."/>
        </authorList>
    </citation>
    <scope>NUCLEOTIDE SEQUENCE [LARGE SCALE GENOMIC DNA]</scope>
    <source>
        <strain evidence="6 7">DSM 25335</strain>
    </source>
</reference>
<keyword evidence="7" id="KW-1185">Reference proteome</keyword>
<dbReference type="PROSITE" id="PS00630">
    <property type="entry name" value="IMP_2"/>
    <property type="match status" value="1"/>
</dbReference>
<protein>
    <submittedName>
        <fullName evidence="6">Myo-inositol-1(Or 4)-monophosphatase</fullName>
        <ecNumber evidence="6">3.1.3.25</ecNumber>
    </submittedName>
</protein>
<gene>
    <name evidence="6" type="ORF">HNQ67_002386</name>
</gene>
<dbReference type="RefSeq" id="WP_183255700.1">
    <property type="nucleotide sequence ID" value="NZ_BAAAFF010000001.1"/>
</dbReference>
<accession>A0A7W8HZL4</accession>
<evidence type="ECO:0000256" key="2">
    <source>
        <dbReference type="ARBA" id="ARBA00022723"/>
    </source>
</evidence>
<dbReference type="Gene3D" id="3.30.540.10">
    <property type="entry name" value="Fructose-1,6-Bisphosphatase, subunit A, domain 1"/>
    <property type="match status" value="1"/>
</dbReference>
<dbReference type="InterPro" id="IPR020583">
    <property type="entry name" value="Inositol_monoP_metal-BS"/>
</dbReference>
<dbReference type="InterPro" id="IPR020550">
    <property type="entry name" value="Inositol_monophosphatase_CS"/>
</dbReference>
<dbReference type="EC" id="3.1.3.25" evidence="6"/>
<keyword evidence="4 5" id="KW-0460">Magnesium</keyword>
<evidence type="ECO:0000256" key="4">
    <source>
        <dbReference type="ARBA" id="ARBA00022842"/>
    </source>
</evidence>
<dbReference type="SUPFAM" id="SSF56655">
    <property type="entry name" value="Carbohydrate phosphatase"/>
    <property type="match status" value="1"/>
</dbReference>
<keyword evidence="2 5" id="KW-0479">Metal-binding</keyword>
<dbReference type="GO" id="GO:0007165">
    <property type="term" value="P:signal transduction"/>
    <property type="evidence" value="ECO:0007669"/>
    <property type="project" value="TreeGrafter"/>
</dbReference>
<evidence type="ECO:0000256" key="1">
    <source>
        <dbReference type="ARBA" id="ARBA00009759"/>
    </source>
</evidence>
<name>A0A7W8HZL4_9CAUL</name>
<feature type="binding site" evidence="5">
    <location>
        <position position="92"/>
    </location>
    <ligand>
        <name>Mg(2+)</name>
        <dbReference type="ChEBI" id="CHEBI:18420"/>
        <label>1</label>
        <note>catalytic</note>
    </ligand>
</feature>
<evidence type="ECO:0000256" key="3">
    <source>
        <dbReference type="ARBA" id="ARBA00022801"/>
    </source>
</evidence>
<comment type="caution">
    <text evidence="6">The sequence shown here is derived from an EMBL/GenBank/DDBJ whole genome shotgun (WGS) entry which is preliminary data.</text>
</comment>
<dbReference type="Pfam" id="PF00459">
    <property type="entry name" value="Inositol_P"/>
    <property type="match status" value="1"/>
</dbReference>
<evidence type="ECO:0000256" key="5">
    <source>
        <dbReference type="PIRSR" id="PIRSR600760-2"/>
    </source>
</evidence>
<organism evidence="6 7">
    <name type="scientific">Brevundimonas basaltis</name>
    <dbReference type="NCBI Taxonomy" id="472166"/>
    <lineage>
        <taxon>Bacteria</taxon>
        <taxon>Pseudomonadati</taxon>
        <taxon>Pseudomonadota</taxon>
        <taxon>Alphaproteobacteria</taxon>
        <taxon>Caulobacterales</taxon>
        <taxon>Caulobacteraceae</taxon>
        <taxon>Brevundimonas</taxon>
    </lineage>
</organism>
<evidence type="ECO:0000313" key="7">
    <source>
        <dbReference type="Proteomes" id="UP000566663"/>
    </source>
</evidence>
<dbReference type="Proteomes" id="UP000566663">
    <property type="component" value="Unassembled WGS sequence"/>
</dbReference>
<dbReference type="GO" id="GO:0008934">
    <property type="term" value="F:inositol monophosphate 1-phosphatase activity"/>
    <property type="evidence" value="ECO:0007669"/>
    <property type="project" value="TreeGrafter"/>
</dbReference>
<dbReference type="InterPro" id="IPR000760">
    <property type="entry name" value="Inositol_monophosphatase-like"/>
</dbReference>
<feature type="binding site" evidence="5">
    <location>
        <position position="93"/>
    </location>
    <ligand>
        <name>Mg(2+)</name>
        <dbReference type="ChEBI" id="CHEBI:18420"/>
        <label>2</label>
    </ligand>
</feature>
<feature type="binding site" evidence="5">
    <location>
        <position position="211"/>
    </location>
    <ligand>
        <name>Mg(2+)</name>
        <dbReference type="ChEBI" id="CHEBI:18420"/>
        <label>1</label>
        <note>catalytic</note>
    </ligand>
</feature>
<dbReference type="PANTHER" id="PTHR20854">
    <property type="entry name" value="INOSITOL MONOPHOSPHATASE"/>
    <property type="match status" value="1"/>
</dbReference>
<dbReference type="GO" id="GO:0046872">
    <property type="term" value="F:metal ion binding"/>
    <property type="evidence" value="ECO:0007669"/>
    <property type="project" value="UniProtKB-KW"/>
</dbReference>
<dbReference type="PROSITE" id="PS00629">
    <property type="entry name" value="IMP_1"/>
    <property type="match status" value="1"/>
</dbReference>